<proteinExistence type="predicted"/>
<sequence>MESRHDYIPEPKLDDVLSDPVILAILKCDGLTVDDVKSVINDYKKRKAMPLN</sequence>
<keyword evidence="2" id="KW-1185">Reference proteome</keyword>
<comment type="caution">
    <text evidence="1">The sequence shown here is derived from an EMBL/GenBank/DDBJ whole genome shotgun (WGS) entry which is preliminary data.</text>
</comment>
<evidence type="ECO:0000313" key="2">
    <source>
        <dbReference type="Proteomes" id="UP001161409"/>
    </source>
</evidence>
<dbReference type="EMBL" id="BSNF01000001">
    <property type="protein sequence ID" value="GLQ05805.1"/>
    <property type="molecule type" value="Genomic_DNA"/>
</dbReference>
<gene>
    <name evidence="1" type="ORF">GCM10007924_10260</name>
</gene>
<accession>A0ABQ5U0W9</accession>
<organism evidence="1 2">
    <name type="scientific">Sneathiella chinensis</name>
    <dbReference type="NCBI Taxonomy" id="349750"/>
    <lineage>
        <taxon>Bacteria</taxon>
        <taxon>Pseudomonadati</taxon>
        <taxon>Pseudomonadota</taxon>
        <taxon>Alphaproteobacteria</taxon>
        <taxon>Sneathiellales</taxon>
        <taxon>Sneathiellaceae</taxon>
        <taxon>Sneathiella</taxon>
    </lineage>
</organism>
<dbReference type="Proteomes" id="UP001161409">
    <property type="component" value="Unassembled WGS sequence"/>
</dbReference>
<protein>
    <submittedName>
        <fullName evidence="1">Uncharacterized protein</fullName>
    </submittedName>
</protein>
<dbReference type="RefSeq" id="WP_169559771.1">
    <property type="nucleotide sequence ID" value="NZ_BSNF01000001.1"/>
</dbReference>
<reference evidence="1" key="2">
    <citation type="submission" date="2023-01" db="EMBL/GenBank/DDBJ databases">
        <title>Draft genome sequence of Sneathiella chinensis strain NBRC 103408.</title>
        <authorList>
            <person name="Sun Q."/>
            <person name="Mori K."/>
        </authorList>
    </citation>
    <scope>NUCLEOTIDE SEQUENCE</scope>
    <source>
        <strain evidence="1">NBRC 103408</strain>
    </source>
</reference>
<name>A0ABQ5U0W9_9PROT</name>
<evidence type="ECO:0000313" key="1">
    <source>
        <dbReference type="EMBL" id="GLQ05805.1"/>
    </source>
</evidence>
<reference evidence="1" key="1">
    <citation type="journal article" date="2014" name="Int. J. Syst. Evol. Microbiol.">
        <title>Complete genome of a new Firmicutes species belonging to the dominant human colonic microbiota ('Ruminococcus bicirculans') reveals two chromosomes and a selective capacity to utilize plant glucans.</title>
        <authorList>
            <consortium name="NISC Comparative Sequencing Program"/>
            <person name="Wegmann U."/>
            <person name="Louis P."/>
            <person name="Goesmann A."/>
            <person name="Henrissat B."/>
            <person name="Duncan S.H."/>
            <person name="Flint H.J."/>
        </authorList>
    </citation>
    <scope>NUCLEOTIDE SEQUENCE</scope>
    <source>
        <strain evidence="1">NBRC 103408</strain>
    </source>
</reference>